<dbReference type="RefSeq" id="WP_105009796.1">
    <property type="nucleotide sequence ID" value="NZ_CP025015.1"/>
</dbReference>
<evidence type="ECO:0000313" key="1">
    <source>
        <dbReference type="EMBL" id="AUW47325.1"/>
    </source>
</evidence>
<organism evidence="1 2">
    <name type="scientific">Rhizobium leguminosarum</name>
    <dbReference type="NCBI Taxonomy" id="384"/>
    <lineage>
        <taxon>Bacteria</taxon>
        <taxon>Pseudomonadati</taxon>
        <taxon>Pseudomonadota</taxon>
        <taxon>Alphaproteobacteria</taxon>
        <taxon>Hyphomicrobiales</taxon>
        <taxon>Rhizobiaceae</taxon>
        <taxon>Rhizobium/Agrobacterium group</taxon>
        <taxon>Rhizobium</taxon>
    </lineage>
</organism>
<evidence type="ECO:0000313" key="2">
    <source>
        <dbReference type="Proteomes" id="UP000238523"/>
    </source>
</evidence>
<geneLocation type="plasmid" evidence="2">
    <name>prln3</name>
</geneLocation>
<accession>A0A2K9ZGE9</accession>
<dbReference type="EMBL" id="CP025015">
    <property type="protein sequence ID" value="AUW47325.1"/>
    <property type="molecule type" value="Genomic_DNA"/>
</dbReference>
<keyword evidence="1" id="KW-0614">Plasmid</keyword>
<gene>
    <name evidence="1" type="ORF">CUJ84_pRLN3000196</name>
</gene>
<sequence>MEDFVAFEKEVDAIVEALPIAKLSAPTLLHQLHQFIFSMIHMSGGDQTKRVAGETISYRVSYLLPWLAGRDWDLQPASVPEMMATFNEADPKRDQFKILLKYSHFCEFVPAVHRGQYIVTRSASGFSLTYPNEAIEEAEAKDIIVSELAINFLLGKAFDFDDRLFAFVESGADIDPEQLVPIATERAQRFAKDLVEQALITDVGLGEVLGSNRATYKKLQASLFGLASVAGEVATMYYGLALEKDGGQLFDRSMSWATIVWEEQVWSQMLEQISGQGAEVIGRFLDAFTYHAERPARQRIGGEGYTPPFYKMGSARFASVDTMMVFCHERNAIQGFMRNQPSRFDELVSHDLEPTLISAFEVTLQGSPELRVFKNRKFKGGEFDMLVIDPVTQHIIICEAKAPMPPQGVRATERLGGRIGEGMKQLSSFIARPHEEKLRVLQEVTGLRFDNPTLHYAILGRACFGLLNVWTQKEITPITLPLMRLAIARLRERKTGIAANLTTMVNEICDEIFAEAKWSWRPEKIELCGSVIEIPLLAYERDIIDRWMRAAGT</sequence>
<reference evidence="1 2" key="1">
    <citation type="submission" date="2017-11" db="EMBL/GenBank/DDBJ databases">
        <title>Complete genome of Rhizobium leguminosarum Norway, an ineffective micro-symbiont.</title>
        <authorList>
            <person name="Hoffrichter A."/>
            <person name="Liang J."/>
            <person name="Brachmann A."/>
            <person name="Marin M."/>
        </authorList>
    </citation>
    <scope>NUCLEOTIDE SEQUENCE [LARGE SCALE GENOMIC DNA]</scope>
    <source>
        <strain evidence="1 2">Norway</strain>
        <plasmid evidence="2">prln3</plasmid>
    </source>
</reference>
<protein>
    <submittedName>
        <fullName evidence="1">Uncharacterized protein</fullName>
    </submittedName>
</protein>
<dbReference type="AlphaFoldDB" id="A0A2K9ZGE9"/>
<dbReference type="Proteomes" id="UP000238523">
    <property type="component" value="Plasmid pRLN3"/>
</dbReference>
<proteinExistence type="predicted"/>
<name>A0A2K9ZGE9_RHILE</name>